<evidence type="ECO:0000313" key="2">
    <source>
        <dbReference type="Proteomes" id="UP000757232"/>
    </source>
</evidence>
<gene>
    <name evidence="1" type="ORF">A7U60_g5051</name>
</gene>
<organism evidence="1 2">
    <name type="scientific">Sanghuangporus baumii</name>
    <name type="common">Phellinus baumii</name>
    <dbReference type="NCBI Taxonomy" id="108892"/>
    <lineage>
        <taxon>Eukaryota</taxon>
        <taxon>Fungi</taxon>
        <taxon>Dikarya</taxon>
        <taxon>Basidiomycota</taxon>
        <taxon>Agaricomycotina</taxon>
        <taxon>Agaricomycetes</taxon>
        <taxon>Hymenochaetales</taxon>
        <taxon>Hymenochaetaceae</taxon>
        <taxon>Sanghuangporus</taxon>
    </lineage>
</organism>
<sequence>MSTGKGLLLVFSEVGNQLSEGEYNDWYDNEHIPLRTALPGFLSATRLIQTDGLKPTWGAIYDLSSVDFLQEDAYTALAKTRSEREASVLSRIGILDRRIYTLNEEALEIVSPEFKGNKEGMIVLVVSMDVEPDFEDELNRWYNEEHSEMLSKVPGWLRSRRYYLVDAAASGTLKQQVQEYKKPAKFMAVHEYKDIGPGLFDAEEFKAAISTPWRKKVWENNKNTERRAFKVYKTF</sequence>
<dbReference type="AlphaFoldDB" id="A0A9Q5HXY8"/>
<protein>
    <submittedName>
        <fullName evidence="1">Uncharacterized protein</fullName>
    </submittedName>
</protein>
<dbReference type="Proteomes" id="UP000757232">
    <property type="component" value="Unassembled WGS sequence"/>
</dbReference>
<dbReference type="SUPFAM" id="SSF54909">
    <property type="entry name" value="Dimeric alpha+beta barrel"/>
    <property type="match status" value="2"/>
</dbReference>
<dbReference type="EMBL" id="LNZH02000187">
    <property type="protein sequence ID" value="OCB87914.1"/>
    <property type="molecule type" value="Genomic_DNA"/>
</dbReference>
<dbReference type="OrthoDB" id="2851338at2759"/>
<evidence type="ECO:0000313" key="1">
    <source>
        <dbReference type="EMBL" id="OCB87914.1"/>
    </source>
</evidence>
<proteinExistence type="predicted"/>
<keyword evidence="2" id="KW-1185">Reference proteome</keyword>
<name>A0A9Q5HXY8_SANBA</name>
<comment type="caution">
    <text evidence="1">The sequence shown here is derived from an EMBL/GenBank/DDBJ whole genome shotgun (WGS) entry which is preliminary data.</text>
</comment>
<dbReference type="InterPro" id="IPR011008">
    <property type="entry name" value="Dimeric_a/b-barrel"/>
</dbReference>
<accession>A0A9Q5HXY8</accession>
<reference evidence="1" key="1">
    <citation type="submission" date="2016-06" db="EMBL/GenBank/DDBJ databases">
        <title>Draft Genome sequence of the fungus Inonotus baumii.</title>
        <authorList>
            <person name="Zhu H."/>
            <person name="Lin W."/>
        </authorList>
    </citation>
    <scope>NUCLEOTIDE SEQUENCE</scope>
    <source>
        <strain evidence="1">821</strain>
    </source>
</reference>